<dbReference type="Proteomes" id="UP001341840">
    <property type="component" value="Unassembled WGS sequence"/>
</dbReference>
<name>A0ABU6VW61_9FABA</name>
<proteinExistence type="predicted"/>
<sequence>MNGTTWRGTKLPVNLSKFDRRNGKRVEVLSDKRGPLAAASDIRQEVAVGWSEEQRDRLNRSLLGVSVKPVDFRKTMNLLLDGWMGLGVIECRDVGPYRCLITFSSPEIKDDAM</sequence>
<evidence type="ECO:0000313" key="1">
    <source>
        <dbReference type="EMBL" id="MED6176198.1"/>
    </source>
</evidence>
<reference evidence="1 2" key="1">
    <citation type="journal article" date="2023" name="Plants (Basel)">
        <title>Bridging the Gap: Combining Genomics and Transcriptomics Approaches to Understand Stylosanthes scabra, an Orphan Legume from the Brazilian Caatinga.</title>
        <authorList>
            <person name="Ferreira-Neto J.R.C."/>
            <person name="da Silva M.D."/>
            <person name="Binneck E."/>
            <person name="de Melo N.F."/>
            <person name="da Silva R.H."/>
            <person name="de Melo A.L.T.M."/>
            <person name="Pandolfi V."/>
            <person name="Bustamante F.O."/>
            <person name="Brasileiro-Vidal A.C."/>
            <person name="Benko-Iseppon A.M."/>
        </authorList>
    </citation>
    <scope>NUCLEOTIDE SEQUENCE [LARGE SCALE GENOMIC DNA]</scope>
    <source>
        <tissue evidence="1">Leaves</tissue>
    </source>
</reference>
<organism evidence="1 2">
    <name type="scientific">Stylosanthes scabra</name>
    <dbReference type="NCBI Taxonomy" id="79078"/>
    <lineage>
        <taxon>Eukaryota</taxon>
        <taxon>Viridiplantae</taxon>
        <taxon>Streptophyta</taxon>
        <taxon>Embryophyta</taxon>
        <taxon>Tracheophyta</taxon>
        <taxon>Spermatophyta</taxon>
        <taxon>Magnoliopsida</taxon>
        <taxon>eudicotyledons</taxon>
        <taxon>Gunneridae</taxon>
        <taxon>Pentapetalae</taxon>
        <taxon>rosids</taxon>
        <taxon>fabids</taxon>
        <taxon>Fabales</taxon>
        <taxon>Fabaceae</taxon>
        <taxon>Papilionoideae</taxon>
        <taxon>50 kb inversion clade</taxon>
        <taxon>dalbergioids sensu lato</taxon>
        <taxon>Dalbergieae</taxon>
        <taxon>Pterocarpus clade</taxon>
        <taxon>Stylosanthes</taxon>
    </lineage>
</organism>
<evidence type="ECO:0000313" key="2">
    <source>
        <dbReference type="Proteomes" id="UP001341840"/>
    </source>
</evidence>
<protein>
    <recommendedName>
        <fullName evidence="3">DUF4283 domain-containing protein</fullName>
    </recommendedName>
</protein>
<evidence type="ECO:0008006" key="3">
    <source>
        <dbReference type="Google" id="ProtNLM"/>
    </source>
</evidence>
<comment type="caution">
    <text evidence="1">The sequence shown here is derived from an EMBL/GenBank/DDBJ whole genome shotgun (WGS) entry which is preliminary data.</text>
</comment>
<dbReference type="EMBL" id="JASCZI010152478">
    <property type="protein sequence ID" value="MED6176198.1"/>
    <property type="molecule type" value="Genomic_DNA"/>
</dbReference>
<gene>
    <name evidence="1" type="ORF">PIB30_085782</name>
</gene>
<keyword evidence="2" id="KW-1185">Reference proteome</keyword>
<accession>A0ABU6VW61</accession>